<proteinExistence type="predicted"/>
<evidence type="ECO:0000313" key="1">
    <source>
        <dbReference type="EMBL" id="MCI61635.1"/>
    </source>
</evidence>
<keyword evidence="2" id="KW-1185">Reference proteome</keyword>
<dbReference type="AlphaFoldDB" id="A0A392TP30"/>
<reference evidence="1 2" key="1">
    <citation type="journal article" date="2018" name="Front. Plant Sci.">
        <title>Red Clover (Trifolium pratense) and Zigzag Clover (T. medium) - A Picture of Genomic Similarities and Differences.</title>
        <authorList>
            <person name="Dluhosova J."/>
            <person name="Istvanek J."/>
            <person name="Nedelnik J."/>
            <person name="Repkova J."/>
        </authorList>
    </citation>
    <scope>NUCLEOTIDE SEQUENCE [LARGE SCALE GENOMIC DNA]</scope>
    <source>
        <strain evidence="2">cv. 10/8</strain>
        <tissue evidence="1">Leaf</tissue>
    </source>
</reference>
<name>A0A392TP30_9FABA</name>
<dbReference type="Proteomes" id="UP000265520">
    <property type="component" value="Unassembled WGS sequence"/>
</dbReference>
<evidence type="ECO:0000313" key="2">
    <source>
        <dbReference type="Proteomes" id="UP000265520"/>
    </source>
</evidence>
<sequence length="38" mass="3768">QGTGGGVARCRGGNCVSTSSSPVSISVMNMMKIGVELP</sequence>
<protein>
    <submittedName>
        <fullName evidence="1">Uncharacterized protein</fullName>
    </submittedName>
</protein>
<comment type="caution">
    <text evidence="1">The sequence shown here is derived from an EMBL/GenBank/DDBJ whole genome shotgun (WGS) entry which is preliminary data.</text>
</comment>
<organism evidence="1 2">
    <name type="scientific">Trifolium medium</name>
    <dbReference type="NCBI Taxonomy" id="97028"/>
    <lineage>
        <taxon>Eukaryota</taxon>
        <taxon>Viridiplantae</taxon>
        <taxon>Streptophyta</taxon>
        <taxon>Embryophyta</taxon>
        <taxon>Tracheophyta</taxon>
        <taxon>Spermatophyta</taxon>
        <taxon>Magnoliopsida</taxon>
        <taxon>eudicotyledons</taxon>
        <taxon>Gunneridae</taxon>
        <taxon>Pentapetalae</taxon>
        <taxon>rosids</taxon>
        <taxon>fabids</taxon>
        <taxon>Fabales</taxon>
        <taxon>Fabaceae</taxon>
        <taxon>Papilionoideae</taxon>
        <taxon>50 kb inversion clade</taxon>
        <taxon>NPAAA clade</taxon>
        <taxon>Hologalegina</taxon>
        <taxon>IRL clade</taxon>
        <taxon>Trifolieae</taxon>
        <taxon>Trifolium</taxon>
    </lineage>
</organism>
<accession>A0A392TP30</accession>
<dbReference type="EMBL" id="LXQA010603267">
    <property type="protein sequence ID" value="MCI61635.1"/>
    <property type="molecule type" value="Genomic_DNA"/>
</dbReference>
<feature type="non-terminal residue" evidence="1">
    <location>
        <position position="1"/>
    </location>
</feature>